<dbReference type="Proteomes" id="UP001233172">
    <property type="component" value="Unassembled WGS sequence"/>
</dbReference>
<reference evidence="2" key="2">
    <citation type="submission" date="2023-04" db="EMBL/GenBank/DDBJ databases">
        <authorList>
            <person name="Bu L."/>
            <person name="Lu L."/>
            <person name="Laidemitt M.R."/>
            <person name="Zhang S.M."/>
            <person name="Mutuku M."/>
            <person name="Mkoji G."/>
            <person name="Steinauer M."/>
            <person name="Loker E.S."/>
        </authorList>
    </citation>
    <scope>NUCLEOTIDE SEQUENCE</scope>
    <source>
        <strain evidence="2">KasaAsao</strain>
        <tissue evidence="2">Whole Snail</tissue>
    </source>
</reference>
<feature type="non-terminal residue" evidence="2">
    <location>
        <position position="1"/>
    </location>
</feature>
<comment type="caution">
    <text evidence="2">The sequence shown here is derived from an EMBL/GenBank/DDBJ whole genome shotgun (WGS) entry which is preliminary data.</text>
</comment>
<name>A0AAD8BE38_BIOPF</name>
<accession>A0AAD8BE38</accession>
<evidence type="ECO:0000313" key="2">
    <source>
        <dbReference type="EMBL" id="KAK0052636.1"/>
    </source>
</evidence>
<dbReference type="EMBL" id="JASAOG010000093">
    <property type="protein sequence ID" value="KAK0052636.1"/>
    <property type="molecule type" value="Genomic_DNA"/>
</dbReference>
<feature type="transmembrane region" description="Helical" evidence="1">
    <location>
        <begin position="142"/>
        <end position="166"/>
    </location>
</feature>
<organism evidence="2 3">
    <name type="scientific">Biomphalaria pfeifferi</name>
    <name type="common">Bloodfluke planorb</name>
    <name type="synonym">Freshwater snail</name>
    <dbReference type="NCBI Taxonomy" id="112525"/>
    <lineage>
        <taxon>Eukaryota</taxon>
        <taxon>Metazoa</taxon>
        <taxon>Spiralia</taxon>
        <taxon>Lophotrochozoa</taxon>
        <taxon>Mollusca</taxon>
        <taxon>Gastropoda</taxon>
        <taxon>Heterobranchia</taxon>
        <taxon>Euthyneura</taxon>
        <taxon>Panpulmonata</taxon>
        <taxon>Hygrophila</taxon>
        <taxon>Lymnaeoidea</taxon>
        <taxon>Planorbidae</taxon>
        <taxon>Biomphalaria</taxon>
    </lineage>
</organism>
<reference evidence="2" key="1">
    <citation type="journal article" date="2023" name="PLoS Negl. Trop. Dis.">
        <title>A genome sequence for Biomphalaria pfeifferi, the major vector snail for the human-infecting parasite Schistosoma mansoni.</title>
        <authorList>
            <person name="Bu L."/>
            <person name="Lu L."/>
            <person name="Laidemitt M.R."/>
            <person name="Zhang S.M."/>
            <person name="Mutuku M."/>
            <person name="Mkoji G."/>
            <person name="Steinauer M."/>
            <person name="Loker E.S."/>
        </authorList>
    </citation>
    <scope>NUCLEOTIDE SEQUENCE</scope>
    <source>
        <strain evidence="2">KasaAsao</strain>
    </source>
</reference>
<evidence type="ECO:0000256" key="1">
    <source>
        <dbReference type="SAM" id="Phobius"/>
    </source>
</evidence>
<keyword evidence="1" id="KW-0812">Transmembrane</keyword>
<sequence length="222" mass="25197">FSACLCDLENKGCTVRTNDVKIQTISSEEFKQSFFTENYFCEPYPDDISLLSCTRLETTKSLKSCDRKRRWLCSPFLQSTCPLFPIGVVTCLLNTGFNVSISAWSSELDDRFSTVGQDKNTESVTDRCQMPETKTELTTLNWILLSTTIILIIVIIVMIIAGCVIYRRRRRQTIVPSTSEARQGRDSEETNNGYNTFNVDQFRSFATDQTISNSLNQIPTAN</sequence>
<protein>
    <submittedName>
        <fullName evidence="2">Uncharacterized protein</fullName>
    </submittedName>
</protein>
<gene>
    <name evidence="2" type="ORF">Bpfe_017995</name>
</gene>
<feature type="non-terminal residue" evidence="2">
    <location>
        <position position="222"/>
    </location>
</feature>
<keyword evidence="3" id="KW-1185">Reference proteome</keyword>
<dbReference type="AlphaFoldDB" id="A0AAD8BE38"/>
<keyword evidence="1" id="KW-0472">Membrane</keyword>
<proteinExistence type="predicted"/>
<keyword evidence="1" id="KW-1133">Transmembrane helix</keyword>
<evidence type="ECO:0000313" key="3">
    <source>
        <dbReference type="Proteomes" id="UP001233172"/>
    </source>
</evidence>